<evidence type="ECO:0000256" key="5">
    <source>
        <dbReference type="SAM" id="MobiDB-lite"/>
    </source>
</evidence>
<protein>
    <submittedName>
        <fullName evidence="7">Restriction endonuclease subunit S</fullName>
        <ecNumber evidence="7">3.1.21.-</ecNumber>
    </submittedName>
</protein>
<evidence type="ECO:0000313" key="7">
    <source>
        <dbReference type="EMBL" id="XCN15594.1"/>
    </source>
</evidence>
<dbReference type="EC" id="3.1.21.-" evidence="7"/>
<dbReference type="SUPFAM" id="SSF116734">
    <property type="entry name" value="DNA methylase specificity domain"/>
    <property type="match status" value="2"/>
</dbReference>
<accession>A0AAU8KGV9</accession>
<proteinExistence type="inferred from homology"/>
<dbReference type="InterPro" id="IPR044946">
    <property type="entry name" value="Restrct_endonuc_typeI_TRD_sf"/>
</dbReference>
<evidence type="ECO:0000256" key="2">
    <source>
        <dbReference type="ARBA" id="ARBA00022747"/>
    </source>
</evidence>
<dbReference type="InterPro" id="IPR000055">
    <property type="entry name" value="Restrct_endonuc_typeI_TRD"/>
</dbReference>
<feature type="domain" description="Type I restriction modification DNA specificity" evidence="6">
    <location>
        <begin position="4"/>
        <end position="152"/>
    </location>
</feature>
<dbReference type="GO" id="GO:0016787">
    <property type="term" value="F:hydrolase activity"/>
    <property type="evidence" value="ECO:0007669"/>
    <property type="project" value="UniProtKB-KW"/>
</dbReference>
<dbReference type="EMBL" id="CP136798">
    <property type="protein sequence ID" value="XCN15594.1"/>
    <property type="molecule type" value="Genomic_DNA"/>
</dbReference>
<evidence type="ECO:0000256" key="4">
    <source>
        <dbReference type="ARBA" id="ARBA00038652"/>
    </source>
</evidence>
<dbReference type="InterPro" id="IPR051212">
    <property type="entry name" value="Type-I_RE_S_subunit"/>
</dbReference>
<dbReference type="GO" id="GO:0003677">
    <property type="term" value="F:DNA binding"/>
    <property type="evidence" value="ECO:0007669"/>
    <property type="project" value="UniProtKB-KW"/>
</dbReference>
<dbReference type="RefSeq" id="WP_354597530.1">
    <property type="nucleotide sequence ID" value="NZ_CP136798.1"/>
</dbReference>
<evidence type="ECO:0000256" key="1">
    <source>
        <dbReference type="ARBA" id="ARBA00010923"/>
    </source>
</evidence>
<organism evidence="7">
    <name type="scientific">Streptomyces sp. JL1001</name>
    <dbReference type="NCBI Taxonomy" id="3078227"/>
    <lineage>
        <taxon>Bacteria</taxon>
        <taxon>Bacillati</taxon>
        <taxon>Actinomycetota</taxon>
        <taxon>Actinomycetes</taxon>
        <taxon>Kitasatosporales</taxon>
        <taxon>Streptomycetaceae</taxon>
        <taxon>Streptomyces</taxon>
    </lineage>
</organism>
<dbReference type="PANTHER" id="PTHR43140">
    <property type="entry name" value="TYPE-1 RESTRICTION ENZYME ECOKI SPECIFICITY PROTEIN"/>
    <property type="match status" value="1"/>
</dbReference>
<keyword evidence="3" id="KW-0238">DNA-binding</keyword>
<comment type="subunit">
    <text evidence="4">The methyltransferase is composed of M and S polypeptides.</text>
</comment>
<keyword evidence="7" id="KW-0378">Hydrolase</keyword>
<dbReference type="GO" id="GO:0004519">
    <property type="term" value="F:endonuclease activity"/>
    <property type="evidence" value="ECO:0007669"/>
    <property type="project" value="UniProtKB-KW"/>
</dbReference>
<evidence type="ECO:0000256" key="3">
    <source>
        <dbReference type="ARBA" id="ARBA00023125"/>
    </source>
</evidence>
<comment type="similarity">
    <text evidence="1">Belongs to the type-I restriction system S methylase family.</text>
</comment>
<keyword evidence="2" id="KW-0680">Restriction system</keyword>
<dbReference type="REBASE" id="845038">
    <property type="entry name" value="S.Ssp1001ORF18965P"/>
</dbReference>
<name>A0AAU8KGV9_9ACTN</name>
<feature type="region of interest" description="Disordered" evidence="5">
    <location>
        <begin position="447"/>
        <end position="491"/>
    </location>
</feature>
<dbReference type="AlphaFoldDB" id="A0AAU8KGV9"/>
<dbReference type="Gene3D" id="3.90.220.20">
    <property type="entry name" value="DNA methylase specificity domains"/>
    <property type="match status" value="2"/>
</dbReference>
<dbReference type="CDD" id="cd17254">
    <property type="entry name" value="RMtype1_S_FclI-TRD1-CR1_like"/>
    <property type="match status" value="1"/>
</dbReference>
<dbReference type="GO" id="GO:0009307">
    <property type="term" value="P:DNA restriction-modification system"/>
    <property type="evidence" value="ECO:0007669"/>
    <property type="project" value="UniProtKB-KW"/>
</dbReference>
<reference evidence="7" key="1">
    <citation type="submission" date="2023-10" db="EMBL/GenBank/DDBJ databases">
        <title>Complete genome sequence of Streptomyces sp. JL1001.</title>
        <authorList>
            <person name="Jiang L."/>
        </authorList>
    </citation>
    <scope>NUCLEOTIDE SEQUENCE</scope>
    <source>
        <strain evidence="7">JL1001</strain>
    </source>
</reference>
<dbReference type="Pfam" id="PF01420">
    <property type="entry name" value="Methylase_S"/>
    <property type="match status" value="1"/>
</dbReference>
<sequence>MKLPEGWAWARLGELGEYTNGRGFKKTEWSESGRPIIRIQNLTGSGSAFNYYAGTLEKRHTVRPGDLLVSWAATLGVYIWHGPEAALNQHIFKVEPFIDRSFLRYLIDYKIQELLAASHGSGMVHVTRSKFDEIPVAIPPVAEQRRIVDALEGGLSRLDAATEAVGVAKRRIKPFATSVLDRAVLGALSDVPPDRRAVDDSQRLLAGLSSKRFDYASLPSLPEGWFWRRSSDICEFISSGSTPKSHLMYAGSGDIPFLKVYNITQDGRVDFTNKPTYVDRETHEKQLRRSRVRPGDVLTNIVGPPLGKTAVVPDEYPEWNINQAIVAFRAGEEVHPEWLSLALRSPIVLGMLQRTAKATAGQFNVALSTCRELPLPIPPMGTQLDLVEQSTELLEVSNRFALQVERLSLRSRHLRQAILRRAFTGNLAVQDPADESASVLLDRIRTERKTQGSRANRTGRRLRKTAAPDSPPPPSASSIPAATAVQQELPL</sequence>
<keyword evidence="7" id="KW-0540">Nuclease</keyword>
<gene>
    <name evidence="7" type="ORF">R1Y80_18960</name>
</gene>
<keyword evidence="7" id="KW-0255">Endonuclease</keyword>
<dbReference type="PANTHER" id="PTHR43140:SF1">
    <property type="entry name" value="TYPE I RESTRICTION ENZYME ECOKI SPECIFICITY SUBUNIT"/>
    <property type="match status" value="1"/>
</dbReference>
<evidence type="ECO:0000259" key="6">
    <source>
        <dbReference type="Pfam" id="PF01420"/>
    </source>
</evidence>